<proteinExistence type="predicted"/>
<dbReference type="Proteomes" id="UP001152622">
    <property type="component" value="Chromosome 4"/>
</dbReference>
<sequence length="128" mass="14153">MCRGEPVLLRPRGHLSVDRPTHGQLHVWGQGHGFESHCSSTAPTNTSRISPKYPESVSKWAAIEDQQRYSPKTDATMAEAGGGLAERHQAMAENIIVHRHRKDETDVPNTRITSTITPSKVESNLNFG</sequence>
<accession>A0A9Q1J2W2</accession>
<gene>
    <name evidence="1" type="ORF">SKAU_G00149380</name>
</gene>
<evidence type="ECO:0000313" key="1">
    <source>
        <dbReference type="EMBL" id="KAJ8366107.1"/>
    </source>
</evidence>
<evidence type="ECO:0000313" key="2">
    <source>
        <dbReference type="Proteomes" id="UP001152622"/>
    </source>
</evidence>
<reference evidence="1" key="1">
    <citation type="journal article" date="2023" name="Science">
        <title>Genome structures resolve the early diversification of teleost fishes.</title>
        <authorList>
            <person name="Parey E."/>
            <person name="Louis A."/>
            <person name="Montfort J."/>
            <person name="Bouchez O."/>
            <person name="Roques C."/>
            <person name="Iampietro C."/>
            <person name="Lluch J."/>
            <person name="Castinel A."/>
            <person name="Donnadieu C."/>
            <person name="Desvignes T."/>
            <person name="Floi Bucao C."/>
            <person name="Jouanno E."/>
            <person name="Wen M."/>
            <person name="Mejri S."/>
            <person name="Dirks R."/>
            <person name="Jansen H."/>
            <person name="Henkel C."/>
            <person name="Chen W.J."/>
            <person name="Zahm M."/>
            <person name="Cabau C."/>
            <person name="Klopp C."/>
            <person name="Thompson A.W."/>
            <person name="Robinson-Rechavi M."/>
            <person name="Braasch I."/>
            <person name="Lecointre G."/>
            <person name="Bobe J."/>
            <person name="Postlethwait J.H."/>
            <person name="Berthelot C."/>
            <person name="Roest Crollius H."/>
            <person name="Guiguen Y."/>
        </authorList>
    </citation>
    <scope>NUCLEOTIDE SEQUENCE</scope>
    <source>
        <strain evidence="1">WJC10195</strain>
    </source>
</reference>
<dbReference type="AlphaFoldDB" id="A0A9Q1J2W2"/>
<dbReference type="EMBL" id="JAINUF010000004">
    <property type="protein sequence ID" value="KAJ8366107.1"/>
    <property type="molecule type" value="Genomic_DNA"/>
</dbReference>
<organism evidence="1 2">
    <name type="scientific">Synaphobranchus kaupii</name>
    <name type="common">Kaup's arrowtooth eel</name>
    <dbReference type="NCBI Taxonomy" id="118154"/>
    <lineage>
        <taxon>Eukaryota</taxon>
        <taxon>Metazoa</taxon>
        <taxon>Chordata</taxon>
        <taxon>Craniata</taxon>
        <taxon>Vertebrata</taxon>
        <taxon>Euteleostomi</taxon>
        <taxon>Actinopterygii</taxon>
        <taxon>Neopterygii</taxon>
        <taxon>Teleostei</taxon>
        <taxon>Anguilliformes</taxon>
        <taxon>Synaphobranchidae</taxon>
        <taxon>Synaphobranchus</taxon>
    </lineage>
</organism>
<protein>
    <submittedName>
        <fullName evidence="1">Uncharacterized protein</fullName>
    </submittedName>
</protein>
<comment type="caution">
    <text evidence="1">The sequence shown here is derived from an EMBL/GenBank/DDBJ whole genome shotgun (WGS) entry which is preliminary data.</text>
</comment>
<name>A0A9Q1J2W2_SYNKA</name>
<keyword evidence="2" id="KW-1185">Reference proteome</keyword>